<dbReference type="InterPro" id="IPR036028">
    <property type="entry name" value="SH3-like_dom_sf"/>
</dbReference>
<feature type="domain" description="SH3" evidence="2">
    <location>
        <begin position="35"/>
        <end position="85"/>
    </location>
</feature>
<dbReference type="AlphaFoldDB" id="A0A2G5B743"/>
<dbReference type="SUPFAM" id="SSF50044">
    <property type="entry name" value="SH3-domain"/>
    <property type="match status" value="1"/>
</dbReference>
<keyword evidence="4" id="KW-1185">Reference proteome</keyword>
<keyword evidence="1" id="KW-0728">SH3 domain</keyword>
<evidence type="ECO:0000313" key="4">
    <source>
        <dbReference type="Proteomes" id="UP000242474"/>
    </source>
</evidence>
<protein>
    <recommendedName>
        <fullName evidence="2">SH3 domain-containing protein</fullName>
    </recommendedName>
</protein>
<gene>
    <name evidence="3" type="ORF">COEREDRAFT_88350</name>
</gene>
<dbReference type="InterPro" id="IPR001452">
    <property type="entry name" value="SH3_domain"/>
</dbReference>
<dbReference type="Proteomes" id="UP000242474">
    <property type="component" value="Unassembled WGS sequence"/>
</dbReference>
<evidence type="ECO:0000256" key="1">
    <source>
        <dbReference type="ARBA" id="ARBA00022443"/>
    </source>
</evidence>
<accession>A0A2G5B743</accession>
<sequence>MLALSETNIERRHATLCKQQERKCNRPNLNVDTRFVIAHTDFESQYKGILSIRRGDIIRVQAGGNTHPKWWLGTVVKSYYGSKGYGYFFPVLTESYDFMDTRIAPRIPMVLLDPNGKLRNGGKKRR</sequence>
<evidence type="ECO:0000259" key="2">
    <source>
        <dbReference type="Pfam" id="PF07653"/>
    </source>
</evidence>
<evidence type="ECO:0000313" key="3">
    <source>
        <dbReference type="EMBL" id="PIA14820.1"/>
    </source>
</evidence>
<dbReference type="OrthoDB" id="5558834at2759"/>
<dbReference type="Pfam" id="PF07653">
    <property type="entry name" value="SH3_2"/>
    <property type="match status" value="1"/>
</dbReference>
<organism evidence="3 4">
    <name type="scientific">Coemansia reversa (strain ATCC 12441 / NRRL 1564)</name>
    <dbReference type="NCBI Taxonomy" id="763665"/>
    <lineage>
        <taxon>Eukaryota</taxon>
        <taxon>Fungi</taxon>
        <taxon>Fungi incertae sedis</taxon>
        <taxon>Zoopagomycota</taxon>
        <taxon>Kickxellomycotina</taxon>
        <taxon>Kickxellomycetes</taxon>
        <taxon>Kickxellales</taxon>
        <taxon>Kickxellaceae</taxon>
        <taxon>Coemansia</taxon>
    </lineage>
</organism>
<proteinExistence type="predicted"/>
<name>A0A2G5B743_COERN</name>
<dbReference type="EMBL" id="KZ303512">
    <property type="protein sequence ID" value="PIA14820.1"/>
    <property type="molecule type" value="Genomic_DNA"/>
</dbReference>
<dbReference type="Gene3D" id="2.30.30.40">
    <property type="entry name" value="SH3 Domains"/>
    <property type="match status" value="1"/>
</dbReference>
<reference evidence="3 4" key="1">
    <citation type="journal article" date="2015" name="Genome Biol. Evol.">
        <title>Phylogenomic analyses indicate that early fungi evolved digesting cell walls of algal ancestors of land plants.</title>
        <authorList>
            <person name="Chang Y."/>
            <person name="Wang S."/>
            <person name="Sekimoto S."/>
            <person name="Aerts A.L."/>
            <person name="Choi C."/>
            <person name="Clum A."/>
            <person name="LaButti K.M."/>
            <person name="Lindquist E.A."/>
            <person name="Yee Ngan C."/>
            <person name="Ohm R.A."/>
            <person name="Salamov A.A."/>
            <person name="Grigoriev I.V."/>
            <person name="Spatafora J.W."/>
            <person name="Berbee M.L."/>
        </authorList>
    </citation>
    <scope>NUCLEOTIDE SEQUENCE [LARGE SCALE GENOMIC DNA]</scope>
    <source>
        <strain evidence="3 4">NRRL 1564</strain>
    </source>
</reference>